<evidence type="ECO:0000256" key="2">
    <source>
        <dbReference type="SAM" id="MobiDB-lite"/>
    </source>
</evidence>
<feature type="compositionally biased region" description="Polar residues" evidence="2">
    <location>
        <begin position="1"/>
        <end position="24"/>
    </location>
</feature>
<organism evidence="3 4">
    <name type="scientific">Tritrichomonas musculus</name>
    <dbReference type="NCBI Taxonomy" id="1915356"/>
    <lineage>
        <taxon>Eukaryota</taxon>
        <taxon>Metamonada</taxon>
        <taxon>Parabasalia</taxon>
        <taxon>Tritrichomonadida</taxon>
        <taxon>Tritrichomonadidae</taxon>
        <taxon>Tritrichomonas</taxon>
    </lineage>
</organism>
<protein>
    <submittedName>
        <fullName evidence="3">Uncharacterized protein</fullName>
    </submittedName>
</protein>
<keyword evidence="4" id="KW-1185">Reference proteome</keyword>
<accession>A0ABR2JCU3</accession>
<dbReference type="EMBL" id="JAPFFF010000012">
    <property type="protein sequence ID" value="KAK8875742.1"/>
    <property type="molecule type" value="Genomic_DNA"/>
</dbReference>
<feature type="compositionally biased region" description="Polar residues" evidence="2">
    <location>
        <begin position="107"/>
        <end position="118"/>
    </location>
</feature>
<reference evidence="3 4" key="1">
    <citation type="submission" date="2024-04" db="EMBL/GenBank/DDBJ databases">
        <title>Tritrichomonas musculus Genome.</title>
        <authorList>
            <person name="Alves-Ferreira E."/>
            <person name="Grigg M."/>
            <person name="Lorenzi H."/>
            <person name="Galac M."/>
        </authorList>
    </citation>
    <scope>NUCLEOTIDE SEQUENCE [LARGE SCALE GENOMIC DNA]</scope>
    <source>
        <strain evidence="3 4">EAF2021</strain>
    </source>
</reference>
<feature type="compositionally biased region" description="Basic and acidic residues" evidence="2">
    <location>
        <begin position="149"/>
        <end position="160"/>
    </location>
</feature>
<feature type="coiled-coil region" evidence="1">
    <location>
        <begin position="206"/>
        <end position="240"/>
    </location>
</feature>
<evidence type="ECO:0000313" key="3">
    <source>
        <dbReference type="EMBL" id="KAK8875742.1"/>
    </source>
</evidence>
<dbReference type="Proteomes" id="UP001470230">
    <property type="component" value="Unassembled WGS sequence"/>
</dbReference>
<feature type="compositionally biased region" description="Basic and acidic residues" evidence="2">
    <location>
        <begin position="124"/>
        <end position="135"/>
    </location>
</feature>
<evidence type="ECO:0000256" key="1">
    <source>
        <dbReference type="SAM" id="Coils"/>
    </source>
</evidence>
<sequence length="292" mass="33795">MNYSSQIQDNHQNLPKSASFSRQLSQHRKKNKQEQTSRLYQDSLKNKLNPFGDVNNFSYLPRSTLTYSGSMSLRTHIQKQKAREISKSFDSEDINSTISDKEDEDSFQSPNQNFSTPKKVSRKSPKENLKSEKARTIPASRIAPPILCDESHMNKDKPDENNANNKQENYEVDSEYEMSLRHLSNAQLQKQYRMLIQRYIDSTEKFQALMKKKEKTTHALDQLKKNVSELEAEQRIVEEEYQRLGLGTPPQPEANTNTNFNTNMSTDSILKTDDLLSDIDNSNDNNNNYNNN</sequence>
<proteinExistence type="predicted"/>
<evidence type="ECO:0000313" key="4">
    <source>
        <dbReference type="Proteomes" id="UP001470230"/>
    </source>
</evidence>
<feature type="region of interest" description="Disordered" evidence="2">
    <location>
        <begin position="1"/>
        <end position="40"/>
    </location>
</feature>
<name>A0ABR2JCU3_9EUKA</name>
<comment type="caution">
    <text evidence="3">The sequence shown here is derived from an EMBL/GenBank/DDBJ whole genome shotgun (WGS) entry which is preliminary data.</text>
</comment>
<feature type="region of interest" description="Disordered" evidence="2">
    <location>
        <begin position="245"/>
        <end position="265"/>
    </location>
</feature>
<keyword evidence="1" id="KW-0175">Coiled coil</keyword>
<gene>
    <name evidence="3" type="ORF">M9Y10_005917</name>
</gene>
<feature type="region of interest" description="Disordered" evidence="2">
    <location>
        <begin position="82"/>
        <end position="167"/>
    </location>
</feature>